<evidence type="ECO:0000313" key="1">
    <source>
        <dbReference type="EMBL" id="MBD2603434.1"/>
    </source>
</evidence>
<dbReference type="RefSeq" id="WP_144238180.1">
    <property type="nucleotide sequence ID" value="NZ_JACJTA010000003.1"/>
</dbReference>
<sequence>MNSIIDLKKLNKSNAKPENDHIRRSRTKFNLLNKIIRKNINWALGIVRAFRTDVPVERLYLTTDVPPERLYRSF</sequence>
<comment type="caution">
    <text evidence="1">The sequence shown here is derived from an EMBL/GenBank/DDBJ whole genome shotgun (WGS) entry which is preliminary data.</text>
</comment>
<reference evidence="1 2" key="1">
    <citation type="journal article" date="2020" name="ISME J.">
        <title>Comparative genomics reveals insights into cyanobacterial evolution and habitat adaptation.</title>
        <authorList>
            <person name="Chen M.Y."/>
            <person name="Teng W.K."/>
            <person name="Zhao L."/>
            <person name="Hu C.X."/>
            <person name="Zhou Y.K."/>
            <person name="Han B.P."/>
            <person name="Song L.R."/>
            <person name="Shu W.S."/>
        </authorList>
    </citation>
    <scope>NUCLEOTIDE SEQUENCE [LARGE SCALE GENOMIC DNA]</scope>
    <source>
        <strain evidence="1 2">FACHB-248</strain>
    </source>
</reference>
<accession>A0ABR8GJT6</accession>
<dbReference type="Proteomes" id="UP000660380">
    <property type="component" value="Unassembled WGS sequence"/>
</dbReference>
<dbReference type="EMBL" id="JACJTA010000003">
    <property type="protein sequence ID" value="MBD2603434.1"/>
    <property type="molecule type" value="Genomic_DNA"/>
</dbReference>
<protein>
    <recommendedName>
        <fullName evidence="3">Transposase</fullName>
    </recommendedName>
</protein>
<name>A0ABR8GJT6_9CYAN</name>
<keyword evidence="2" id="KW-1185">Reference proteome</keyword>
<evidence type="ECO:0000313" key="2">
    <source>
        <dbReference type="Proteomes" id="UP000660380"/>
    </source>
</evidence>
<evidence type="ECO:0008006" key="3">
    <source>
        <dbReference type="Google" id="ProtNLM"/>
    </source>
</evidence>
<proteinExistence type="predicted"/>
<gene>
    <name evidence="1" type="ORF">H6G81_02530</name>
</gene>
<organism evidence="1 2">
    <name type="scientific">Scytonema hofmannii FACHB-248</name>
    <dbReference type="NCBI Taxonomy" id="1842502"/>
    <lineage>
        <taxon>Bacteria</taxon>
        <taxon>Bacillati</taxon>
        <taxon>Cyanobacteriota</taxon>
        <taxon>Cyanophyceae</taxon>
        <taxon>Nostocales</taxon>
        <taxon>Scytonemataceae</taxon>
        <taxon>Scytonema</taxon>
    </lineage>
</organism>